<dbReference type="Pfam" id="PF00300">
    <property type="entry name" value="His_Phos_1"/>
    <property type="match status" value="1"/>
</dbReference>
<dbReference type="HAMAP" id="MF_01039">
    <property type="entry name" value="PGAM_GpmA"/>
    <property type="match status" value="1"/>
</dbReference>
<keyword evidence="2 5" id="KW-0312">Gluconeogenesis</keyword>
<dbReference type="GO" id="GO:0006096">
    <property type="term" value="P:glycolytic process"/>
    <property type="evidence" value="ECO:0007669"/>
    <property type="project" value="UniProtKB-UniRule"/>
</dbReference>
<dbReference type="GO" id="GO:0006094">
    <property type="term" value="P:gluconeogenesis"/>
    <property type="evidence" value="ECO:0007669"/>
    <property type="project" value="UniProtKB-UniRule"/>
</dbReference>
<reference evidence="10 11" key="1">
    <citation type="journal article" date="2018" name="Microbiome">
        <title>Fine metagenomic profile of the Mediterranean stratified and mixed water columns revealed by assembly and recruitment.</title>
        <authorList>
            <person name="Haro-Moreno J.M."/>
            <person name="Lopez-Perez M."/>
            <person name="De La Torre J.R."/>
            <person name="Picazo A."/>
            <person name="Camacho A."/>
            <person name="Rodriguez-Valera F."/>
        </authorList>
    </citation>
    <scope>NUCLEOTIDE SEQUENCE [LARGE SCALE GENOMIC DNA]</scope>
    <source>
        <strain evidence="10">MED-G57</strain>
    </source>
</reference>
<dbReference type="InterPro" id="IPR013078">
    <property type="entry name" value="His_Pase_superF_clade-1"/>
</dbReference>
<comment type="subunit">
    <text evidence="5">Homodimer.</text>
</comment>
<comment type="pathway">
    <text evidence="5 9">Carbohydrate degradation; glycolysis; pyruvate from D-glyceraldehyde 3-phosphate: step 3/5.</text>
</comment>
<evidence type="ECO:0000256" key="3">
    <source>
        <dbReference type="ARBA" id="ARBA00023152"/>
    </source>
</evidence>
<dbReference type="UniPathway" id="UPA00109">
    <property type="reaction ID" value="UER00186"/>
</dbReference>
<evidence type="ECO:0000256" key="4">
    <source>
        <dbReference type="ARBA" id="ARBA00023235"/>
    </source>
</evidence>
<dbReference type="EC" id="5.4.2.11" evidence="5 9"/>
<dbReference type="InterPro" id="IPR029033">
    <property type="entry name" value="His_PPase_superfam"/>
</dbReference>
<name>A0A368DMX8_9PROT</name>
<dbReference type="PANTHER" id="PTHR11931">
    <property type="entry name" value="PHOSPHOGLYCERATE MUTASE"/>
    <property type="match status" value="1"/>
</dbReference>
<dbReference type="NCBIfam" id="TIGR01258">
    <property type="entry name" value="pgm_1"/>
    <property type="match status" value="2"/>
</dbReference>
<feature type="binding site" evidence="5 7">
    <location>
        <position position="60"/>
    </location>
    <ligand>
        <name>substrate</name>
    </ligand>
</feature>
<feature type="binding site" evidence="5 7">
    <location>
        <begin position="8"/>
        <end position="15"/>
    </location>
    <ligand>
        <name>substrate</name>
    </ligand>
</feature>
<feature type="site" description="Transition state stabilizer" evidence="5 8">
    <location>
        <position position="156"/>
    </location>
</feature>
<comment type="similarity">
    <text evidence="1 5">Belongs to the phosphoglycerate mutase family. BPG-dependent PGAM subfamily.</text>
</comment>
<feature type="binding site" evidence="5 7">
    <location>
        <begin position="157"/>
        <end position="158"/>
    </location>
    <ligand>
        <name>substrate</name>
    </ligand>
</feature>
<evidence type="ECO:0000256" key="1">
    <source>
        <dbReference type="ARBA" id="ARBA00006717"/>
    </source>
</evidence>
<dbReference type="GO" id="GO:0004619">
    <property type="term" value="F:phosphoglycerate mutase activity"/>
    <property type="evidence" value="ECO:0007669"/>
    <property type="project" value="UniProtKB-UniRule"/>
</dbReference>
<evidence type="ECO:0000256" key="6">
    <source>
        <dbReference type="PIRSR" id="PIRSR613078-1"/>
    </source>
</evidence>
<keyword evidence="4 5" id="KW-0413">Isomerase</keyword>
<feature type="binding site" evidence="5 7">
    <location>
        <position position="97"/>
    </location>
    <ligand>
        <name>substrate</name>
    </ligand>
</feature>
<evidence type="ECO:0000313" key="10">
    <source>
        <dbReference type="EMBL" id="RCL72571.1"/>
    </source>
</evidence>
<comment type="catalytic activity">
    <reaction evidence="5 9">
        <text>(2R)-2-phosphoglycerate = (2R)-3-phosphoglycerate</text>
        <dbReference type="Rhea" id="RHEA:15901"/>
        <dbReference type="ChEBI" id="CHEBI:58272"/>
        <dbReference type="ChEBI" id="CHEBI:58289"/>
        <dbReference type="EC" id="5.4.2.11"/>
    </reaction>
</comment>
<evidence type="ECO:0000256" key="8">
    <source>
        <dbReference type="PIRSR" id="PIRSR613078-3"/>
    </source>
</evidence>
<comment type="function">
    <text evidence="5 9">Catalyzes the interconversion of 2-phosphoglycerate and 3-phosphoglycerate.</text>
</comment>
<feature type="binding site" evidence="5 7">
    <location>
        <begin position="21"/>
        <end position="22"/>
    </location>
    <ligand>
        <name>substrate</name>
    </ligand>
</feature>
<dbReference type="PIRSF" id="PIRSF000709">
    <property type="entry name" value="6PFK_2-Ptase"/>
    <property type="match status" value="1"/>
</dbReference>
<protein>
    <recommendedName>
        <fullName evidence="5 9">2,3-bisphosphoglycerate-dependent phosphoglycerate mutase</fullName>
        <shortName evidence="5">BPG-dependent PGAM</shortName>
        <shortName evidence="5">PGAM</shortName>
        <shortName evidence="5">Phosphoglyceromutase</shortName>
        <shortName evidence="5">dPGM</shortName>
        <ecNumber evidence="5 9">5.4.2.11</ecNumber>
    </recommendedName>
</protein>
<dbReference type="CDD" id="cd07067">
    <property type="entry name" value="HP_PGM_like"/>
    <property type="match status" value="1"/>
</dbReference>
<evidence type="ECO:0000256" key="9">
    <source>
        <dbReference type="RuleBase" id="RU004512"/>
    </source>
</evidence>
<feature type="binding site" evidence="5 7">
    <location>
        <begin position="86"/>
        <end position="89"/>
    </location>
    <ligand>
        <name>substrate</name>
    </ligand>
</feature>
<feature type="active site" description="Proton donor/acceptor" evidence="5 6">
    <location>
        <position position="86"/>
    </location>
</feature>
<evidence type="ECO:0000313" key="11">
    <source>
        <dbReference type="Proteomes" id="UP000253570"/>
    </source>
</evidence>
<dbReference type="PROSITE" id="PS00175">
    <property type="entry name" value="PG_MUTASE"/>
    <property type="match status" value="1"/>
</dbReference>
<accession>A0A368DMX8</accession>
<dbReference type="Proteomes" id="UP000253570">
    <property type="component" value="Unassembled WGS sequence"/>
</dbReference>
<dbReference type="SUPFAM" id="SSF53254">
    <property type="entry name" value="Phosphoglycerate mutase-like"/>
    <property type="match status" value="1"/>
</dbReference>
<sequence length="206" mass="23805">MSKLILLRHGESEWNKLNLFTGWKDVDLTDQGKIEAKLAAFAIQNLKVEIDHAYSSALKRAKNTLDIVLYILKNQTTIISDAALNERNYGDLTGLNKDEAREKWGDEQIKIWRRSYDIAPENGESLKDTSDRTIPYFKEQILPKLYNKENVIITAHGNSLRSIIMLVEGLDEQEIVNVEINTGIPIVYEYDDKKMIKKTELFVKRY</sequence>
<keyword evidence="3 5" id="KW-0324">Glycolysis</keyword>
<evidence type="ECO:0000256" key="5">
    <source>
        <dbReference type="HAMAP-Rule" id="MF_01039"/>
    </source>
</evidence>
<dbReference type="SMART" id="SM00855">
    <property type="entry name" value="PGAM"/>
    <property type="match status" value="1"/>
</dbReference>
<evidence type="ECO:0000256" key="2">
    <source>
        <dbReference type="ARBA" id="ARBA00022432"/>
    </source>
</evidence>
<dbReference type="InterPro" id="IPR005952">
    <property type="entry name" value="Phosphogly_mut1"/>
</dbReference>
<dbReference type="EMBL" id="QOQD01000012">
    <property type="protein sequence ID" value="RCL72571.1"/>
    <property type="molecule type" value="Genomic_DNA"/>
</dbReference>
<dbReference type="AlphaFoldDB" id="A0A368DMX8"/>
<dbReference type="InterPro" id="IPR001345">
    <property type="entry name" value="PG/BPGM_mutase_AS"/>
</dbReference>
<comment type="caution">
    <text evidence="10">The sequence shown here is derived from an EMBL/GenBank/DDBJ whole genome shotgun (WGS) entry which is preliminary data.</text>
</comment>
<feature type="active site" description="Tele-phosphohistidine intermediate" evidence="5 6">
    <location>
        <position position="9"/>
    </location>
</feature>
<feature type="binding site" evidence="5 7">
    <location>
        <begin position="113"/>
        <end position="114"/>
    </location>
    <ligand>
        <name>substrate</name>
    </ligand>
</feature>
<evidence type="ECO:0000256" key="7">
    <source>
        <dbReference type="PIRSR" id="PIRSR613078-2"/>
    </source>
</evidence>
<dbReference type="Gene3D" id="3.40.50.1240">
    <property type="entry name" value="Phosphoglycerate mutase-like"/>
    <property type="match status" value="1"/>
</dbReference>
<proteinExistence type="inferred from homology"/>
<organism evidence="10 11">
    <name type="scientific">PS1 clade bacterium</name>
    <dbReference type="NCBI Taxonomy" id="2175152"/>
    <lineage>
        <taxon>Bacteria</taxon>
        <taxon>Pseudomonadati</taxon>
        <taxon>Pseudomonadota</taxon>
        <taxon>Alphaproteobacteria</taxon>
        <taxon>PS1 clade</taxon>
    </lineage>
</organism>
<gene>
    <name evidence="5" type="primary">gpmA</name>
    <name evidence="10" type="ORF">DBW71_04980</name>
</gene>